<feature type="domain" description="DUF6273" evidence="1">
    <location>
        <begin position="62"/>
        <end position="194"/>
    </location>
</feature>
<name>A0ABT2S3I6_9FIRM</name>
<proteinExistence type="predicted"/>
<dbReference type="Proteomes" id="UP001207605">
    <property type="component" value="Unassembled WGS sequence"/>
</dbReference>
<organism evidence="2 3">
    <name type="scientific">Dorea ammoniilytica</name>
    <dbReference type="NCBI Taxonomy" id="2981788"/>
    <lineage>
        <taxon>Bacteria</taxon>
        <taxon>Bacillati</taxon>
        <taxon>Bacillota</taxon>
        <taxon>Clostridia</taxon>
        <taxon>Lachnospirales</taxon>
        <taxon>Lachnospiraceae</taxon>
        <taxon>Dorea</taxon>
    </lineage>
</organism>
<dbReference type="Pfam" id="PF19789">
    <property type="entry name" value="DUF6273"/>
    <property type="match status" value="1"/>
</dbReference>
<dbReference type="RefSeq" id="WP_055304146.1">
    <property type="nucleotide sequence ID" value="NZ_JAOQJV010000002.1"/>
</dbReference>
<dbReference type="EMBL" id="JAOQJV010000002">
    <property type="protein sequence ID" value="MCU6699155.1"/>
    <property type="molecule type" value="Genomic_DNA"/>
</dbReference>
<gene>
    <name evidence="2" type="ORF">OCV65_02735</name>
</gene>
<comment type="caution">
    <text evidence="2">The sequence shown here is derived from an EMBL/GenBank/DDBJ whole genome shotgun (WGS) entry which is preliminary data.</text>
</comment>
<accession>A0ABT2S3I6</accession>
<evidence type="ECO:0000259" key="1">
    <source>
        <dbReference type="Pfam" id="PF19789"/>
    </source>
</evidence>
<protein>
    <submittedName>
        <fullName evidence="2">DUF6273 domain-containing protein</fullName>
    </submittedName>
</protein>
<sequence>MEVMRNMTIDTELFELGDIISFTLTTGEKVKAKAIRETPNGMLFITVDCLKDGQKMFENPGRAEKVDYEHSDLRKKLNGEIFESFPEKIKGRMVGMRVGQTNCFDMLRIPTEREIFGENPYGKDEPVSVRRFYGMENRHERIAFQGSETGTWEWYWLQNKVEDSASNFALVGNNGGANYYYASDSFGVRPVFLLS</sequence>
<dbReference type="InterPro" id="IPR046240">
    <property type="entry name" value="DUF6273"/>
</dbReference>
<keyword evidence="3" id="KW-1185">Reference proteome</keyword>
<evidence type="ECO:0000313" key="2">
    <source>
        <dbReference type="EMBL" id="MCU6699155.1"/>
    </source>
</evidence>
<evidence type="ECO:0000313" key="3">
    <source>
        <dbReference type="Proteomes" id="UP001207605"/>
    </source>
</evidence>
<reference evidence="2 3" key="1">
    <citation type="journal article" date="2021" name="ISME Commun">
        <title>Automated analysis of genomic sequences facilitates high-throughput and comprehensive description of bacteria.</title>
        <authorList>
            <person name="Hitch T.C.A."/>
        </authorList>
    </citation>
    <scope>NUCLEOTIDE SEQUENCE [LARGE SCALE GENOMIC DNA]</scope>
    <source>
        <strain evidence="2 3">Sanger_02</strain>
    </source>
</reference>